<dbReference type="Proteomes" id="UP000001996">
    <property type="component" value="Unassembled WGS sequence"/>
</dbReference>
<dbReference type="Pfam" id="PF03081">
    <property type="entry name" value="Exo70_C"/>
    <property type="match status" value="1"/>
</dbReference>
<dbReference type="FunCoup" id="A5E7C7">
    <property type="interactions" value="115"/>
</dbReference>
<dbReference type="HOGENOM" id="CLU_010236_4_1_1"/>
<dbReference type="GO" id="GO:0015031">
    <property type="term" value="P:protein transport"/>
    <property type="evidence" value="ECO:0007669"/>
    <property type="project" value="UniProtKB-KW"/>
</dbReference>
<sequence length="656" mass="75158">MTYRVDVDEADITVLNQNLIKSKELFDSINKSLQTISLKTQTAHSTMKPVLTQVNKLTAAQKDIDGGLSLLSEVQEASSQISKLENTLNNSIEYIGLHQYTNTLKQSQVFMVEIRQKFKQFKGIINNFEILLNRADQKLRNYVDLILNLDSNALISKKDEVKAIFEYFNRQGNDKKVVSMYITKRGTQLAAMIKAAERELQPTRIDTPYEKMQFKYNKFTEVVDQALHNEYSVLKQCLLSTLFINPILEYAITEYNQTIISLSQQLQSQQQVTAQENTRNKSIFVTLEVLDNLLLLESSLKLLQVKSVGFDRSLRSFLELGSEIFPKFYREVDAKCSSLPQYTESNTSQMTVEIASVMRRMSEFRQPLLESISMLSQSDWKSEQYNTATYTKPHSKNSTTSTINDTNSTTPESLLSLYFTDIIERIMLDLQDGLANGSKHPTPALSTSYPSSTGENNNQKMKRPAQAFILLKNLFYIENFVNRSELYNVLGSKGQDKIKQLRERFTKIFLEDWSFASFSIIQGMSDVAKLSGQVTFTNIEAPTAGASTNNYASANTSMASTSMSNTNNLSSKEKEQIKELFKKFNQAFEDALSLYQTFHFGEPTFQKQMANEVKKMVLNAYFKLYDKYGNADFTRNRSKYVKWNRQEFEKLLNDKL</sequence>
<dbReference type="Gene3D" id="1.20.1280.170">
    <property type="entry name" value="Exocyst complex component Exo70"/>
    <property type="match status" value="1"/>
</dbReference>
<evidence type="ECO:0000259" key="6">
    <source>
        <dbReference type="Pfam" id="PF03081"/>
    </source>
</evidence>
<feature type="domain" description="Exocyst complex subunit Exo70 C-terminal" evidence="6">
    <location>
        <begin position="216"/>
        <end position="654"/>
    </location>
</feature>
<dbReference type="PANTHER" id="PTHR12542:SF41">
    <property type="entry name" value="EXOCYST COMPLEX COMPONENT 7"/>
    <property type="match status" value="1"/>
</dbReference>
<dbReference type="PANTHER" id="PTHR12542">
    <property type="entry name" value="EXOCYST COMPLEX PROTEIN EXO70"/>
    <property type="match status" value="1"/>
</dbReference>
<dbReference type="STRING" id="379508.A5E7C7"/>
<evidence type="ECO:0000313" key="8">
    <source>
        <dbReference type="Proteomes" id="UP000001996"/>
    </source>
</evidence>
<keyword evidence="4" id="KW-0653">Protein transport</keyword>
<dbReference type="GO" id="GO:0000145">
    <property type="term" value="C:exocyst"/>
    <property type="evidence" value="ECO:0007669"/>
    <property type="project" value="InterPro"/>
</dbReference>
<keyword evidence="8" id="KW-1185">Reference proteome</keyword>
<dbReference type="VEuPathDB" id="FungiDB:LELG_05516"/>
<dbReference type="Gene3D" id="1.10.357.60">
    <property type="match status" value="1"/>
</dbReference>
<dbReference type="Gene3D" id="1.20.1310.30">
    <property type="match status" value="1"/>
</dbReference>
<dbReference type="GO" id="GO:0005546">
    <property type="term" value="F:phosphatidylinositol-4,5-bisphosphate binding"/>
    <property type="evidence" value="ECO:0007669"/>
    <property type="project" value="InterPro"/>
</dbReference>
<dbReference type="GeneID" id="5230384"/>
<evidence type="ECO:0000256" key="2">
    <source>
        <dbReference type="ARBA" id="ARBA00022448"/>
    </source>
</evidence>
<proteinExistence type="inferred from homology"/>
<feature type="region of interest" description="Disordered" evidence="5">
    <location>
        <begin position="439"/>
        <end position="459"/>
    </location>
</feature>
<organism evidence="7 8">
    <name type="scientific">Lodderomyces elongisporus (strain ATCC 11503 / CBS 2605 / JCM 1781 / NBRC 1676 / NRRL YB-4239)</name>
    <name type="common">Yeast</name>
    <name type="synonym">Saccharomyces elongisporus</name>
    <dbReference type="NCBI Taxonomy" id="379508"/>
    <lineage>
        <taxon>Eukaryota</taxon>
        <taxon>Fungi</taxon>
        <taxon>Dikarya</taxon>
        <taxon>Ascomycota</taxon>
        <taxon>Saccharomycotina</taxon>
        <taxon>Pichiomycetes</taxon>
        <taxon>Debaryomycetaceae</taxon>
        <taxon>Candida/Lodderomyces clade</taxon>
        <taxon>Lodderomyces</taxon>
    </lineage>
</organism>
<dbReference type="AlphaFoldDB" id="A5E7C7"/>
<gene>
    <name evidence="7" type="ORF">LELG_05516</name>
</gene>
<dbReference type="InParanoid" id="A5E7C7"/>
<dbReference type="EMBL" id="CH981533">
    <property type="protein sequence ID" value="EDK47335.1"/>
    <property type="molecule type" value="Genomic_DNA"/>
</dbReference>
<dbReference type="KEGG" id="lel:PVL30_005056"/>
<dbReference type="Pfam" id="PF20669">
    <property type="entry name" value="Exo70_N"/>
    <property type="match status" value="1"/>
</dbReference>
<evidence type="ECO:0000313" key="7">
    <source>
        <dbReference type="EMBL" id="EDK47335.1"/>
    </source>
</evidence>
<dbReference type="InterPro" id="IPR004140">
    <property type="entry name" value="Exo70"/>
</dbReference>
<protein>
    <recommendedName>
        <fullName evidence="4">Exocyst complex protein EXO70</fullName>
    </recommendedName>
</protein>
<comment type="function">
    <text evidence="4">Involved in the secretory pathway as part of the exocyst complex which tethers secretory vesicles to the sites of exocytosis. Also plays a role in the assembly of the exocyst.</text>
</comment>
<dbReference type="InterPro" id="IPR016159">
    <property type="entry name" value="Cullin_repeat-like_dom_sf"/>
</dbReference>
<dbReference type="GO" id="GO:0006887">
    <property type="term" value="P:exocytosis"/>
    <property type="evidence" value="ECO:0007669"/>
    <property type="project" value="UniProtKB-KW"/>
</dbReference>
<dbReference type="OMA" id="DMTQITT"/>
<evidence type="ECO:0000256" key="3">
    <source>
        <dbReference type="ARBA" id="ARBA00022483"/>
    </source>
</evidence>
<keyword evidence="3 4" id="KW-0268">Exocytosis</keyword>
<evidence type="ECO:0000256" key="1">
    <source>
        <dbReference type="ARBA" id="ARBA00006756"/>
    </source>
</evidence>
<dbReference type="SUPFAM" id="SSF74788">
    <property type="entry name" value="Cullin repeat-like"/>
    <property type="match status" value="1"/>
</dbReference>
<dbReference type="Gene3D" id="1.20.58.1150">
    <property type="match status" value="1"/>
</dbReference>
<comment type="similarity">
    <text evidence="1 4">Belongs to the EXO70 family.</text>
</comment>
<keyword evidence="2 4" id="KW-0813">Transport</keyword>
<feature type="compositionally biased region" description="Polar residues" evidence="5">
    <location>
        <begin position="444"/>
        <end position="459"/>
    </location>
</feature>
<dbReference type="eggNOG" id="KOG2344">
    <property type="taxonomic scope" value="Eukaryota"/>
</dbReference>
<comment type="subcellular location">
    <subcellularLocation>
        <location evidence="4">Bud</location>
    </subcellularLocation>
    <subcellularLocation>
        <location evidence="4">Bud neck</location>
    </subcellularLocation>
</comment>
<evidence type="ECO:0000256" key="4">
    <source>
        <dbReference type="RuleBase" id="RU365026"/>
    </source>
</evidence>
<dbReference type="InterPro" id="IPR046364">
    <property type="entry name" value="Exo70_C"/>
</dbReference>
<dbReference type="OrthoDB" id="1922221at2759"/>
<reference evidence="7 8" key="1">
    <citation type="journal article" date="2009" name="Nature">
        <title>Evolution of pathogenicity and sexual reproduction in eight Candida genomes.</title>
        <authorList>
            <person name="Butler G."/>
            <person name="Rasmussen M.D."/>
            <person name="Lin M.F."/>
            <person name="Santos M.A."/>
            <person name="Sakthikumar S."/>
            <person name="Munro C.A."/>
            <person name="Rheinbay E."/>
            <person name="Grabherr M."/>
            <person name="Forche A."/>
            <person name="Reedy J.L."/>
            <person name="Agrafioti I."/>
            <person name="Arnaud M.B."/>
            <person name="Bates S."/>
            <person name="Brown A.J."/>
            <person name="Brunke S."/>
            <person name="Costanzo M.C."/>
            <person name="Fitzpatrick D.A."/>
            <person name="de Groot P.W."/>
            <person name="Harris D."/>
            <person name="Hoyer L.L."/>
            <person name="Hube B."/>
            <person name="Klis F.M."/>
            <person name="Kodira C."/>
            <person name="Lennard N."/>
            <person name="Logue M.E."/>
            <person name="Martin R."/>
            <person name="Neiman A.M."/>
            <person name="Nikolaou E."/>
            <person name="Quail M.A."/>
            <person name="Quinn J."/>
            <person name="Santos M.C."/>
            <person name="Schmitzberger F.F."/>
            <person name="Sherlock G."/>
            <person name="Shah P."/>
            <person name="Silverstein K.A."/>
            <person name="Skrzypek M.S."/>
            <person name="Soll D."/>
            <person name="Staggs R."/>
            <person name="Stansfield I."/>
            <person name="Stumpf M.P."/>
            <person name="Sudbery P.E."/>
            <person name="Srikantha T."/>
            <person name="Zeng Q."/>
            <person name="Berman J."/>
            <person name="Berriman M."/>
            <person name="Heitman J."/>
            <person name="Gow N.A."/>
            <person name="Lorenz M.C."/>
            <person name="Birren B.W."/>
            <person name="Kellis M."/>
            <person name="Cuomo C.A."/>
        </authorList>
    </citation>
    <scope>NUCLEOTIDE SEQUENCE [LARGE SCALE GENOMIC DNA]</scope>
    <source>
        <strain evidence="8">ATCC 11503 / BCRC 21390 / CBS 2605 / JCM 1781 / NBRC 1676 / NRRL YB-4239</strain>
    </source>
</reference>
<evidence type="ECO:0000256" key="5">
    <source>
        <dbReference type="SAM" id="MobiDB-lite"/>
    </source>
</evidence>
<accession>A5E7C7</accession>
<dbReference type="GO" id="GO:0005935">
    <property type="term" value="C:cellular bud neck"/>
    <property type="evidence" value="ECO:0007669"/>
    <property type="project" value="UniProtKB-SubCell"/>
</dbReference>
<name>A5E7C7_LODEL</name>